<evidence type="ECO:0000256" key="1">
    <source>
        <dbReference type="ARBA" id="ARBA00004168"/>
    </source>
</evidence>
<evidence type="ECO:0000256" key="8">
    <source>
        <dbReference type="ARBA" id="ARBA00023088"/>
    </source>
</evidence>
<feature type="region of interest" description="Disordered" evidence="9">
    <location>
        <begin position="1246"/>
        <end position="1354"/>
    </location>
</feature>
<keyword evidence="10" id="KW-0812">Transmembrane</keyword>
<feature type="compositionally biased region" description="Polar residues" evidence="9">
    <location>
        <begin position="1598"/>
        <end position="1610"/>
    </location>
</feature>
<evidence type="ECO:0000259" key="12">
    <source>
        <dbReference type="PROSITE" id="PS50853"/>
    </source>
</evidence>
<dbReference type="Proteomes" id="UP000769780">
    <property type="component" value="Unassembled WGS sequence"/>
</dbReference>
<feature type="region of interest" description="Disordered" evidence="9">
    <location>
        <begin position="1536"/>
        <end position="1610"/>
    </location>
</feature>
<dbReference type="Pfam" id="PF00746">
    <property type="entry name" value="Gram_pos_anchor"/>
    <property type="match status" value="1"/>
</dbReference>
<dbReference type="Pfam" id="PF01095">
    <property type="entry name" value="Pectinesterase"/>
    <property type="match status" value="1"/>
</dbReference>
<dbReference type="InterPro" id="IPR013783">
    <property type="entry name" value="Ig-like_fold"/>
</dbReference>
<keyword evidence="10" id="KW-1133">Transmembrane helix</keyword>
<keyword evidence="6" id="KW-0378">Hydrolase</keyword>
<keyword evidence="10" id="KW-0472">Membrane</keyword>
<feature type="compositionally biased region" description="Polar residues" evidence="9">
    <location>
        <begin position="1537"/>
        <end position="1551"/>
    </location>
</feature>
<dbReference type="SUPFAM" id="SSF51126">
    <property type="entry name" value="Pectin lyase-like"/>
    <property type="match status" value="1"/>
</dbReference>
<protein>
    <submittedName>
        <fullName evidence="13">LPXTG cell wall anchor domain-containing protein</fullName>
    </submittedName>
</protein>
<dbReference type="EMBL" id="JACWFH010000012">
    <property type="protein sequence ID" value="MBY0097283.1"/>
    <property type="molecule type" value="Genomic_DNA"/>
</dbReference>
<accession>A0ABS7K531</accession>
<evidence type="ECO:0000256" key="6">
    <source>
        <dbReference type="ARBA" id="ARBA00022801"/>
    </source>
</evidence>
<dbReference type="RefSeq" id="WP_221873509.1">
    <property type="nucleotide sequence ID" value="NZ_JACWFH010000012.1"/>
</dbReference>
<dbReference type="PANTHER" id="PTHR31321:SF57">
    <property type="entry name" value="PECTINESTERASE 53-RELATED"/>
    <property type="match status" value="1"/>
</dbReference>
<keyword evidence="4" id="KW-0964">Secreted</keyword>
<feature type="compositionally biased region" description="Low complexity" evidence="9">
    <location>
        <begin position="1341"/>
        <end position="1354"/>
    </location>
</feature>
<dbReference type="InterPro" id="IPR000070">
    <property type="entry name" value="Pectinesterase_cat"/>
</dbReference>
<feature type="compositionally biased region" description="Polar residues" evidence="9">
    <location>
        <begin position="1580"/>
        <end position="1591"/>
    </location>
</feature>
<dbReference type="PANTHER" id="PTHR31321">
    <property type="entry name" value="ACYL-COA THIOESTER HYDROLASE YBHC-RELATED"/>
    <property type="match status" value="1"/>
</dbReference>
<dbReference type="InterPro" id="IPR011050">
    <property type="entry name" value="Pectin_lyase_fold/virulence"/>
</dbReference>
<feature type="compositionally biased region" description="Basic and acidic residues" evidence="9">
    <location>
        <begin position="1565"/>
        <end position="1576"/>
    </location>
</feature>
<sequence length="1644" mass="178546">MKKFFRIFLSVLIVMQGLLGVGVSVNAATLPQSGETYNYDFSDLKSYGNGNPIDQVMSSDGLVTINSNGAKIYYHGEEHGLAVRKGNSFDIKVAGNAKISFILCQYSKEGTIDVSGGAPGSHLFNESTPLKVPTDGEKVSFTYSGDATTLTFTVNSGDGESYVHGIEVENLPEGVDITPWVPKDFSLQIGQETLAIKGAASKSDATTANITSGSVYNTTSESAYISTDLKGKILSSSEVKNLSSDVVKNIKVESDGIVVTFADQATNPKEFRIKVQDRGSFKTPDKGEEFSFDLAGGDIPTEILLDTYTTDNGILAFGKGNDKSPKWHDSSHGLSVFNGNYFDVKVAGDADITFVICAYSKEGHLEVTNLAAGGEGSFDRNIFKAGTDGEEITYSYTGDATTLRFTLQGDTGENYLHAIKVSNKGQAEGSPVVEEQGSMPYEIDENESLNVIPDGHRLYVNHTDSNANIETLSNIGYYVFDGRTDATTIEADIEIQEVGNTSKNGVFFGLFEDADQISTIASVGLRGDKKIRNVYNKKETPTIATAGSMDIQYAVGDVIHLVSTKGQNGWNTEATVNGETNNATIAYSKLANISENQSVRHGFAFANVRAVVTNLRLKDENGKELYSQTKAYEAVGSAPTVTSVAEPTISPDRKTVTVNWSGDKAEGDGAYVVELSTDGGKTYSILDNYVMDNTYSVDVVKDGTYQFKIYGSIRDEKTPAMESAAIEVLVPLANPELSIESGDGVLTLNWKAVAKATSYEIYRKSSEQADYSLLAEVSETTYEDTDVVNETPYSYYLIAKSATNSSVASEPTLSVPSAGRVGKYAYEDEATAITITMKPNDTVYTNQVMLQGKVEKAGTMELVVNGEKREALPLVAGQMFGYAVNLDQGRNDVNLYFTDEEGKVTKKTFNFVYLTNYDMVVDSSYTGEEGAVSAEQPGVQQFSTVQAAVNAVPSDNQERVVILVKAGTYVEHLRVTSPFISLIGEDRDLVNIQFYDPVLSPEGGDTALRNAVYIMKSATGFSAENLTIENTYEYLGDGTKSNESADALRVDADLSTFVNVKLVGYQDTLYASSNRQYYYKSYIVGNVDFIYGAAQALIDDSDVVFRYNATKNSGYVTAPKTDADKKYGFIFNNSRITAEDGASGSKYLLARPWGPDGGATFINTYMSGIINKDTPYNDMSGNLAENARFYEYYTYGEGFSIHSGRPQISKSQAEEMLTTSFLGWDPYTTIKDLSTFYVGDILAETPEEETPAEETPVETPAEETPAEEVPVETPGEETPVEEVPVETPGEETPVEEVPVETPGEETPVEETPVETPGEETPVEETPVETPGEETPAEETPVETPAEETPAKQEQSVVVAVAEVTKGKATISDRDVAKVTTNGTFKVNLEDEEIEKVSVVLTKEQVEELMAKDATLSIENKGVMVELPISIFEEEGMSVLLEKLPAVNHAHSDVYDFTITQGDRVVSDFGEPVTLSFDVNLDGVEDPSKLKVFYLNEETGEWEKIGGSYENGVVTAQTYHFSRYTVFEESDIIVADQGEQSQEVVTSETPQPSDEKTETEGTTSEKTSDEASDKNRESAPTVATDSEATQSVKEADATGSRNDVNENNELPNTATNTGNILAMGILFAVAGIVLFFMRRKTRKEV</sequence>
<evidence type="ECO:0000313" key="13">
    <source>
        <dbReference type="EMBL" id="MBY0097283.1"/>
    </source>
</evidence>
<evidence type="ECO:0000256" key="11">
    <source>
        <dbReference type="SAM" id="SignalP"/>
    </source>
</evidence>
<evidence type="ECO:0000256" key="10">
    <source>
        <dbReference type="SAM" id="Phobius"/>
    </source>
</evidence>
<feature type="compositionally biased region" description="Acidic residues" evidence="9">
    <location>
        <begin position="1246"/>
        <end position="1340"/>
    </location>
</feature>
<name>A0ABS7K531_9BACI</name>
<organism evidence="13 14">
    <name type="scientific">Mesobacillus maritimus</name>
    <dbReference type="NCBI Taxonomy" id="1643336"/>
    <lineage>
        <taxon>Bacteria</taxon>
        <taxon>Bacillati</taxon>
        <taxon>Bacillota</taxon>
        <taxon>Bacilli</taxon>
        <taxon>Bacillales</taxon>
        <taxon>Bacillaceae</taxon>
        <taxon>Mesobacillus</taxon>
    </lineage>
</organism>
<comment type="subcellular location">
    <subcellularLocation>
        <location evidence="1">Secreted</location>
        <location evidence="1">Cell wall</location>
        <topology evidence="1">Peptidoglycan-anchor</topology>
    </subcellularLocation>
</comment>
<dbReference type="NCBIfam" id="TIGR01167">
    <property type="entry name" value="LPXTG_anchor"/>
    <property type="match status" value="1"/>
</dbReference>
<feature type="transmembrane region" description="Helical" evidence="10">
    <location>
        <begin position="1619"/>
        <end position="1636"/>
    </location>
</feature>
<dbReference type="InterPro" id="IPR036116">
    <property type="entry name" value="FN3_sf"/>
</dbReference>
<dbReference type="InterPro" id="IPR003961">
    <property type="entry name" value="FN3_dom"/>
</dbReference>
<dbReference type="SUPFAM" id="SSF49265">
    <property type="entry name" value="Fibronectin type III"/>
    <property type="match status" value="1"/>
</dbReference>
<dbReference type="PROSITE" id="PS50853">
    <property type="entry name" value="FN3"/>
    <property type="match status" value="1"/>
</dbReference>
<keyword evidence="14" id="KW-1185">Reference proteome</keyword>
<proteinExistence type="inferred from homology"/>
<evidence type="ECO:0000256" key="9">
    <source>
        <dbReference type="SAM" id="MobiDB-lite"/>
    </source>
</evidence>
<evidence type="ECO:0000256" key="4">
    <source>
        <dbReference type="ARBA" id="ARBA00022525"/>
    </source>
</evidence>
<reference evidence="13 14" key="1">
    <citation type="submission" date="2020-07" db="EMBL/GenBank/DDBJ databases">
        <title>Fungal Genomes of the International Space Station.</title>
        <authorList>
            <person name="Seuylemezian A."/>
            <person name="Singh N.K."/>
            <person name="Wood J."/>
            <person name="Venkateswaran K."/>
        </authorList>
    </citation>
    <scope>NUCLEOTIDE SEQUENCE [LARGE SCALE GENOMIC DNA]</scope>
    <source>
        <strain evidence="13 14">PL-B2</strain>
    </source>
</reference>
<keyword evidence="3" id="KW-0134">Cell wall</keyword>
<comment type="similarity">
    <text evidence="2">Belongs to the pectinesterase family.</text>
</comment>
<feature type="signal peptide" evidence="11">
    <location>
        <begin position="1"/>
        <end position="27"/>
    </location>
</feature>
<dbReference type="InterPro" id="IPR012334">
    <property type="entry name" value="Pectin_lyas_fold"/>
</dbReference>
<dbReference type="Gene3D" id="2.160.20.10">
    <property type="entry name" value="Single-stranded right-handed beta-helix, Pectin lyase-like"/>
    <property type="match status" value="1"/>
</dbReference>
<feature type="domain" description="Fibronectin type-III" evidence="12">
    <location>
        <begin position="731"/>
        <end position="820"/>
    </location>
</feature>
<keyword evidence="7" id="KW-0063">Aspartyl esterase</keyword>
<comment type="caution">
    <text evidence="13">The sequence shown here is derived from an EMBL/GenBank/DDBJ whole genome shotgun (WGS) entry which is preliminary data.</text>
</comment>
<feature type="chain" id="PRO_5046268690" evidence="11">
    <location>
        <begin position="28"/>
        <end position="1644"/>
    </location>
</feature>
<evidence type="ECO:0000313" key="14">
    <source>
        <dbReference type="Proteomes" id="UP000769780"/>
    </source>
</evidence>
<evidence type="ECO:0000256" key="5">
    <source>
        <dbReference type="ARBA" id="ARBA00022729"/>
    </source>
</evidence>
<evidence type="ECO:0000256" key="2">
    <source>
        <dbReference type="ARBA" id="ARBA00008891"/>
    </source>
</evidence>
<dbReference type="InterPro" id="IPR019931">
    <property type="entry name" value="LPXTG_anchor"/>
</dbReference>
<dbReference type="Gene3D" id="2.60.40.10">
    <property type="entry name" value="Immunoglobulins"/>
    <property type="match status" value="2"/>
</dbReference>
<evidence type="ECO:0000256" key="3">
    <source>
        <dbReference type="ARBA" id="ARBA00022512"/>
    </source>
</evidence>
<keyword evidence="8" id="KW-0572">Peptidoglycan-anchor</keyword>
<gene>
    <name evidence="13" type="ORF">H0185_10805</name>
</gene>
<evidence type="ECO:0000256" key="7">
    <source>
        <dbReference type="ARBA" id="ARBA00023085"/>
    </source>
</evidence>
<keyword evidence="5 11" id="KW-0732">Signal</keyword>